<name>A0A1W1XJW4_9NEIS</name>
<protein>
    <submittedName>
        <fullName evidence="1">Uncharacterized protein</fullName>
    </submittedName>
</protein>
<dbReference type="AlphaFoldDB" id="A0A1W1XJW4"/>
<proteinExistence type="predicted"/>
<sequence>MWPRPPSLDMDDRWLLTINHVTASVHAGRYGLNELLPLAGKLAAGLDQQQSELLIAVLLERMKEQGQGVIACRCCHAKP</sequence>
<accession>A0A1W1XJW4</accession>
<evidence type="ECO:0000313" key="2">
    <source>
        <dbReference type="Proteomes" id="UP000192761"/>
    </source>
</evidence>
<organism evidence="1 2">
    <name type="scientific">Andreprevotia lacus DSM 23236</name>
    <dbReference type="NCBI Taxonomy" id="1121001"/>
    <lineage>
        <taxon>Bacteria</taxon>
        <taxon>Pseudomonadati</taxon>
        <taxon>Pseudomonadota</taxon>
        <taxon>Betaproteobacteria</taxon>
        <taxon>Neisseriales</taxon>
        <taxon>Chitinibacteraceae</taxon>
        <taxon>Andreprevotia</taxon>
    </lineage>
</organism>
<dbReference type="STRING" id="1121001.SAMN02745857_01800"/>
<evidence type="ECO:0000313" key="1">
    <source>
        <dbReference type="EMBL" id="SMC24270.1"/>
    </source>
</evidence>
<reference evidence="1 2" key="1">
    <citation type="submission" date="2017-04" db="EMBL/GenBank/DDBJ databases">
        <authorList>
            <person name="Afonso C.L."/>
            <person name="Miller P.J."/>
            <person name="Scott M.A."/>
            <person name="Spackman E."/>
            <person name="Goraichik I."/>
            <person name="Dimitrov K.M."/>
            <person name="Suarez D.L."/>
            <person name="Swayne D.E."/>
        </authorList>
    </citation>
    <scope>NUCLEOTIDE SEQUENCE [LARGE SCALE GENOMIC DNA]</scope>
    <source>
        <strain evidence="1 2">DSM 23236</strain>
    </source>
</reference>
<keyword evidence="2" id="KW-1185">Reference proteome</keyword>
<dbReference type="EMBL" id="FWXD01000009">
    <property type="protein sequence ID" value="SMC24270.1"/>
    <property type="molecule type" value="Genomic_DNA"/>
</dbReference>
<gene>
    <name evidence="1" type="ORF">SAMN02745857_01800</name>
</gene>
<dbReference type="Proteomes" id="UP000192761">
    <property type="component" value="Unassembled WGS sequence"/>
</dbReference>